<comment type="caution">
    <text evidence="1">The sequence shown here is derived from an EMBL/GenBank/DDBJ whole genome shotgun (WGS) entry which is preliminary data.</text>
</comment>
<evidence type="ECO:0000313" key="1">
    <source>
        <dbReference type="EMBL" id="NKX52927.1"/>
    </source>
</evidence>
<reference evidence="1 2" key="1">
    <citation type="submission" date="2020-04" db="EMBL/GenBank/DDBJ databases">
        <authorList>
            <person name="Liu S."/>
        </authorList>
    </citation>
    <scope>NUCLEOTIDE SEQUENCE [LARGE SCALE GENOMIC DNA]</scope>
    <source>
        <strain evidence="1 2">CGMCC 1.15091</strain>
    </source>
</reference>
<accession>A0ABX1JUD4</accession>
<gene>
    <name evidence="1" type="ORF">HER39_20595</name>
</gene>
<feature type="non-terminal residue" evidence="1">
    <location>
        <position position="1"/>
    </location>
</feature>
<sequence>QHVLGSYFAEACTVQIRGSAATAGVPYGALGFLVSELEDEVLGHPLLVLQSVARLLDAHAGGRPIVLLVDHAEELDPMSAAVVTQLARSGAAKIVAGVSEAGGAADQLVRMWSEGRLMRLDVDNFDLEESAGFIGFLLGGRVSRAAAGELWSMTGGNPLALRLLAIEQRNAGTL</sequence>
<dbReference type="Proteomes" id="UP000523795">
    <property type="component" value="Unassembled WGS sequence"/>
</dbReference>
<evidence type="ECO:0000313" key="2">
    <source>
        <dbReference type="Proteomes" id="UP000523795"/>
    </source>
</evidence>
<dbReference type="EMBL" id="JAAZSR010000868">
    <property type="protein sequence ID" value="NKX52927.1"/>
    <property type="molecule type" value="Genomic_DNA"/>
</dbReference>
<organism evidence="1 2">
    <name type="scientific">Arthrobacter deserti</name>
    <dbReference type="NCBI Taxonomy" id="1742687"/>
    <lineage>
        <taxon>Bacteria</taxon>
        <taxon>Bacillati</taxon>
        <taxon>Actinomycetota</taxon>
        <taxon>Actinomycetes</taxon>
        <taxon>Micrococcales</taxon>
        <taxon>Micrococcaceae</taxon>
        <taxon>Arthrobacter</taxon>
    </lineage>
</organism>
<name>A0ABX1JUD4_9MICC</name>
<feature type="non-terminal residue" evidence="1">
    <location>
        <position position="174"/>
    </location>
</feature>
<proteinExistence type="predicted"/>
<keyword evidence="2" id="KW-1185">Reference proteome</keyword>
<protein>
    <submittedName>
        <fullName evidence="1">Uncharacterized protein</fullName>
    </submittedName>
</protein>